<evidence type="ECO:0000256" key="4">
    <source>
        <dbReference type="ARBA" id="ARBA00022970"/>
    </source>
</evidence>
<name>W1NEH8_AMBTC</name>
<dbReference type="OMA" id="LACCIAY"/>
<keyword evidence="3 7" id="KW-0812">Transmembrane</keyword>
<evidence type="ECO:0000256" key="3">
    <source>
        <dbReference type="ARBA" id="ARBA00022692"/>
    </source>
</evidence>
<dbReference type="Pfam" id="PF01490">
    <property type="entry name" value="Aa_trans"/>
    <property type="match status" value="1"/>
</dbReference>
<gene>
    <name evidence="10" type="ORF">AMTR_s00010p00169410</name>
</gene>
<keyword evidence="2" id="KW-0813">Transport</keyword>
<dbReference type="GO" id="GO:0003333">
    <property type="term" value="P:amino acid transmembrane transport"/>
    <property type="evidence" value="ECO:0000318"/>
    <property type="project" value="GO_Central"/>
</dbReference>
<keyword evidence="4" id="KW-0029">Amino-acid transport</keyword>
<evidence type="ECO:0000259" key="9">
    <source>
        <dbReference type="Pfam" id="PF01490"/>
    </source>
</evidence>
<evidence type="ECO:0000256" key="1">
    <source>
        <dbReference type="ARBA" id="ARBA00004370"/>
    </source>
</evidence>
<evidence type="ECO:0000313" key="11">
    <source>
        <dbReference type="Proteomes" id="UP000017836"/>
    </source>
</evidence>
<keyword evidence="5 7" id="KW-1133">Transmembrane helix</keyword>
<feature type="transmembrane region" description="Helical" evidence="7">
    <location>
        <begin position="293"/>
        <end position="315"/>
    </location>
</feature>
<keyword evidence="8" id="KW-0732">Signal</keyword>
<feature type="signal peptide" evidence="8">
    <location>
        <begin position="1"/>
        <end position="18"/>
    </location>
</feature>
<accession>W1NEH8</accession>
<proteinExistence type="predicted"/>
<evidence type="ECO:0000256" key="5">
    <source>
        <dbReference type="ARBA" id="ARBA00022989"/>
    </source>
</evidence>
<dbReference type="GO" id="GO:0015171">
    <property type="term" value="F:amino acid transmembrane transporter activity"/>
    <property type="evidence" value="ECO:0000318"/>
    <property type="project" value="GO_Central"/>
</dbReference>
<protein>
    <recommendedName>
        <fullName evidence="9">Amino acid transporter transmembrane domain-containing protein</fullName>
    </recommendedName>
</protein>
<feature type="chain" id="PRO_5004807099" description="Amino acid transporter transmembrane domain-containing protein" evidence="8">
    <location>
        <begin position="19"/>
        <end position="357"/>
    </location>
</feature>
<feature type="transmembrane region" description="Helical" evidence="7">
    <location>
        <begin position="268"/>
        <end position="287"/>
    </location>
</feature>
<keyword evidence="11" id="KW-1185">Reference proteome</keyword>
<organism evidence="10 11">
    <name type="scientific">Amborella trichopoda</name>
    <dbReference type="NCBI Taxonomy" id="13333"/>
    <lineage>
        <taxon>Eukaryota</taxon>
        <taxon>Viridiplantae</taxon>
        <taxon>Streptophyta</taxon>
        <taxon>Embryophyta</taxon>
        <taxon>Tracheophyta</taxon>
        <taxon>Spermatophyta</taxon>
        <taxon>Magnoliopsida</taxon>
        <taxon>Amborellales</taxon>
        <taxon>Amborellaceae</taxon>
        <taxon>Amborella</taxon>
    </lineage>
</organism>
<feature type="domain" description="Amino acid transporter transmembrane" evidence="9">
    <location>
        <begin position="2"/>
        <end position="349"/>
    </location>
</feature>
<dbReference type="Proteomes" id="UP000017836">
    <property type="component" value="Unassembled WGS sequence"/>
</dbReference>
<comment type="subcellular location">
    <subcellularLocation>
        <location evidence="1">Membrane</location>
    </subcellularLocation>
</comment>
<dbReference type="Gramene" id="ERM94157">
    <property type="protein sequence ID" value="ERM94157"/>
    <property type="gene ID" value="AMTR_s00010p00169410"/>
</dbReference>
<sequence>MSLLLLFLLAIICCYTGSLLIQCMNADPQIRTYPDIANVAFGYKGKIFASVVLCLSMYMFAVELLILEGDNLENLFPNMSFRLGGLRIKGSKAFVLLSALIILPTVWLRGLGPLAYVSACGVLAPIIVVGSVIWAGLFGGVGFHARKRLFNIKGLPTAASIYAFCYSGHGVFPTIRASMKDRSKSMRVIILCITTAALSYALMAVSGYLMYGQHLNSQITLNLPKGKISSKIAIYTIVATPLVKYAIAVAPIVIAIEDAVPLCKRRHVSLLFRTMLVASTVIVALTVPFFGYLLALVGSALSSTLNLCLPCLFYLKITKNSKHGKVEMVVIVGIVLLSCIIAVVGTYTSMKKIMQHL</sequence>
<feature type="transmembrane region" description="Helical" evidence="7">
    <location>
        <begin position="88"/>
        <end position="108"/>
    </location>
</feature>
<dbReference type="AlphaFoldDB" id="W1NEH8"/>
<feature type="transmembrane region" description="Helical" evidence="7">
    <location>
        <begin position="327"/>
        <end position="347"/>
    </location>
</feature>
<dbReference type="EMBL" id="KI397513">
    <property type="protein sequence ID" value="ERM94157.1"/>
    <property type="molecule type" value="Genomic_DNA"/>
</dbReference>
<dbReference type="eggNOG" id="KOG1303">
    <property type="taxonomic scope" value="Eukaryota"/>
</dbReference>
<dbReference type="PANTHER" id="PTHR48017">
    <property type="entry name" value="OS05G0424000 PROTEIN-RELATED"/>
    <property type="match status" value="1"/>
</dbReference>
<dbReference type="GO" id="GO:0016020">
    <property type="term" value="C:membrane"/>
    <property type="evidence" value="ECO:0000318"/>
    <property type="project" value="GO_Central"/>
</dbReference>
<feature type="transmembrane region" description="Helical" evidence="7">
    <location>
        <begin position="47"/>
        <end position="67"/>
    </location>
</feature>
<evidence type="ECO:0000313" key="10">
    <source>
        <dbReference type="EMBL" id="ERM94157.1"/>
    </source>
</evidence>
<feature type="transmembrane region" description="Helical" evidence="7">
    <location>
        <begin position="232"/>
        <end position="256"/>
    </location>
</feature>
<feature type="transmembrane region" description="Helical" evidence="7">
    <location>
        <begin position="188"/>
        <end position="212"/>
    </location>
</feature>
<dbReference type="HOGENOM" id="CLU_009646_1_1_1"/>
<keyword evidence="6 7" id="KW-0472">Membrane</keyword>
<feature type="transmembrane region" description="Helical" evidence="7">
    <location>
        <begin position="114"/>
        <end position="143"/>
    </location>
</feature>
<reference evidence="11" key="1">
    <citation type="journal article" date="2013" name="Science">
        <title>The Amborella genome and the evolution of flowering plants.</title>
        <authorList>
            <consortium name="Amborella Genome Project"/>
        </authorList>
    </citation>
    <scope>NUCLEOTIDE SEQUENCE [LARGE SCALE GENOMIC DNA]</scope>
</reference>
<evidence type="ECO:0000256" key="7">
    <source>
        <dbReference type="SAM" id="Phobius"/>
    </source>
</evidence>
<dbReference type="InterPro" id="IPR013057">
    <property type="entry name" value="AA_transpt_TM"/>
</dbReference>
<evidence type="ECO:0000256" key="6">
    <source>
        <dbReference type="ARBA" id="ARBA00023136"/>
    </source>
</evidence>
<evidence type="ECO:0000256" key="8">
    <source>
        <dbReference type="SAM" id="SignalP"/>
    </source>
</evidence>
<evidence type="ECO:0000256" key="2">
    <source>
        <dbReference type="ARBA" id="ARBA00022448"/>
    </source>
</evidence>